<evidence type="ECO:0000313" key="5">
    <source>
        <dbReference type="EMBL" id="THG39190.1"/>
    </source>
</evidence>
<gene>
    <name evidence="5" type="ORF">E5988_13205</name>
</gene>
<reference evidence="5 6" key="1">
    <citation type="submission" date="2019-04" db="EMBL/GenBank/DDBJ databases">
        <title>Microbes associate with the intestines of laboratory mice.</title>
        <authorList>
            <person name="Navarre W."/>
            <person name="Wong E."/>
            <person name="Huang K.C."/>
            <person name="Tropini C."/>
            <person name="Ng K."/>
            <person name="Yu B."/>
        </authorList>
    </citation>
    <scope>NUCLEOTIDE SEQUENCE [LARGE SCALE GENOMIC DNA]</scope>
    <source>
        <strain evidence="5 6">NM83_B4-11</strain>
    </source>
</reference>
<evidence type="ECO:0000256" key="4">
    <source>
        <dbReference type="RuleBase" id="RU000363"/>
    </source>
</evidence>
<dbReference type="SUPFAM" id="SSF51735">
    <property type="entry name" value="NAD(P)-binding Rossmann-fold domains"/>
    <property type="match status" value="1"/>
</dbReference>
<evidence type="ECO:0000256" key="3">
    <source>
        <dbReference type="ARBA" id="ARBA00023002"/>
    </source>
</evidence>
<comment type="caution">
    <text evidence="5">The sequence shown here is derived from an EMBL/GenBank/DDBJ whole genome shotgun (WGS) entry which is preliminary data.</text>
</comment>
<dbReference type="RefSeq" id="WP_052742406.1">
    <property type="nucleotide sequence ID" value="NZ_SSTI01000009.1"/>
</dbReference>
<dbReference type="PANTHER" id="PTHR43391:SF14">
    <property type="entry name" value="DEHYDROGENASE_REDUCTASE SDR FAMILY PROTEIN 7-LIKE"/>
    <property type="match status" value="1"/>
</dbReference>
<keyword evidence="2" id="KW-0521">NADP</keyword>
<sequence length="291" mass="30623">MMRDLNGKVAVITGAASGIGLALARGAQARGARLVISDIRADALTEAAADLARHGEVLAVPADVSDWTHVSALADAAHDRFGAINLLINNAGVFASGLTWEVSLEQYDWVIGVNQRSVIHGIKAFVPRMIAGGHDAHVVTIASGAGITVNPGFCTYSMTKHAVVALTEALYLDLLTQRVSNIGVTIVMPGVVQSNIMFPEKTGHAALQDELKARQDNPVLAALEAVMRAGVDSGLPVADLVEQVYAAVMARDLYVLPNFTSDVSRAQAQAIAMGRVTATDPYPALIAPWLQ</sequence>
<comment type="similarity">
    <text evidence="1 4">Belongs to the short-chain dehydrogenases/reductases (SDR) family.</text>
</comment>
<keyword evidence="6" id="KW-1185">Reference proteome</keyword>
<keyword evidence="3" id="KW-0560">Oxidoreductase</keyword>
<evidence type="ECO:0000313" key="6">
    <source>
        <dbReference type="Proteomes" id="UP000308038"/>
    </source>
</evidence>
<evidence type="ECO:0000256" key="2">
    <source>
        <dbReference type="ARBA" id="ARBA00022857"/>
    </source>
</evidence>
<proteinExistence type="inferred from homology"/>
<dbReference type="InterPro" id="IPR002347">
    <property type="entry name" value="SDR_fam"/>
</dbReference>
<dbReference type="EMBL" id="SSTI01000009">
    <property type="protein sequence ID" value="THG39190.1"/>
    <property type="molecule type" value="Genomic_DNA"/>
</dbReference>
<protein>
    <submittedName>
        <fullName evidence="5">SDR family NAD(P)-dependent oxidoreductase</fullName>
    </submittedName>
</protein>
<organism evidence="5 6">
    <name type="scientific">Sphingomonas olei</name>
    <dbReference type="NCBI Taxonomy" id="1886787"/>
    <lineage>
        <taxon>Bacteria</taxon>
        <taxon>Pseudomonadati</taxon>
        <taxon>Pseudomonadota</taxon>
        <taxon>Alphaproteobacteria</taxon>
        <taxon>Sphingomonadales</taxon>
        <taxon>Sphingomonadaceae</taxon>
        <taxon>Sphingomonas</taxon>
    </lineage>
</organism>
<name>A0ABY2QI04_9SPHN</name>
<dbReference type="PANTHER" id="PTHR43391">
    <property type="entry name" value="RETINOL DEHYDROGENASE-RELATED"/>
    <property type="match status" value="1"/>
</dbReference>
<dbReference type="Pfam" id="PF00106">
    <property type="entry name" value="adh_short"/>
    <property type="match status" value="1"/>
</dbReference>
<dbReference type="InterPro" id="IPR036291">
    <property type="entry name" value="NAD(P)-bd_dom_sf"/>
</dbReference>
<dbReference type="PRINTS" id="PR00081">
    <property type="entry name" value="GDHRDH"/>
</dbReference>
<dbReference type="CDD" id="cd05233">
    <property type="entry name" value="SDR_c"/>
    <property type="match status" value="1"/>
</dbReference>
<dbReference type="Proteomes" id="UP000308038">
    <property type="component" value="Unassembled WGS sequence"/>
</dbReference>
<accession>A0ABY2QI04</accession>
<dbReference type="Gene3D" id="3.40.50.720">
    <property type="entry name" value="NAD(P)-binding Rossmann-like Domain"/>
    <property type="match status" value="1"/>
</dbReference>
<dbReference type="PRINTS" id="PR00080">
    <property type="entry name" value="SDRFAMILY"/>
</dbReference>
<evidence type="ECO:0000256" key="1">
    <source>
        <dbReference type="ARBA" id="ARBA00006484"/>
    </source>
</evidence>